<dbReference type="SUPFAM" id="SSF56801">
    <property type="entry name" value="Acetyl-CoA synthetase-like"/>
    <property type="match status" value="1"/>
</dbReference>
<dbReference type="GO" id="GO:0010143">
    <property type="term" value="P:cutin biosynthetic process"/>
    <property type="evidence" value="ECO:0007669"/>
    <property type="project" value="TreeGrafter"/>
</dbReference>
<gene>
    <name evidence="3" type="ORF">RchiOBHm_Chr6g0261211</name>
</gene>
<evidence type="ECO:0000313" key="4">
    <source>
        <dbReference type="Proteomes" id="UP000238479"/>
    </source>
</evidence>
<dbReference type="EC" id="6.2.1.3" evidence="3"/>
<dbReference type="Gramene" id="PRQ23426">
    <property type="protein sequence ID" value="PRQ23426"/>
    <property type="gene ID" value="RchiOBHm_Chr6g0261211"/>
</dbReference>
<dbReference type="InterPro" id="IPR000873">
    <property type="entry name" value="AMP-dep_synth/lig_dom"/>
</dbReference>
<sequence length="178" mass="20337">MCGLHIKRCIMQPFVWVQPSEAMVSILPQWIIAMEGCESHAITYVPLYDTLGANAVEFIINRAEVSIAFVQENKIPAIISILPNCSTHLKTIVSFTNVSSTQKKEAEELGVSCFLWEEFLHVRKKNHIFRLLLAHIYDQIIESYCIYKGSSIGFWRGDVRFLLDKLQELKPTMFCGVP</sequence>
<accession>A0A2P6PNE3</accession>
<reference evidence="3 4" key="1">
    <citation type="journal article" date="2018" name="Nat. Genet.">
        <title>The Rosa genome provides new insights in the design of modern roses.</title>
        <authorList>
            <person name="Bendahmane M."/>
        </authorList>
    </citation>
    <scope>NUCLEOTIDE SEQUENCE [LARGE SCALE GENOMIC DNA]</scope>
    <source>
        <strain evidence="4">cv. Old Blush</strain>
    </source>
</reference>
<dbReference type="PANTHER" id="PTHR43272">
    <property type="entry name" value="LONG-CHAIN-FATTY-ACID--COA LIGASE"/>
    <property type="match status" value="1"/>
</dbReference>
<comment type="subcellular location">
    <subcellularLocation>
        <location evidence="1">Cytoplasm</location>
    </subcellularLocation>
</comment>
<dbReference type="EMBL" id="PDCK01000044">
    <property type="protein sequence ID" value="PRQ23426.1"/>
    <property type="molecule type" value="Genomic_DNA"/>
</dbReference>
<dbReference type="Gene3D" id="3.40.50.12780">
    <property type="entry name" value="N-terminal domain of ligase-like"/>
    <property type="match status" value="1"/>
</dbReference>
<protein>
    <submittedName>
        <fullName evidence="3">Putative long-chain-fatty-acid--CoA ligase</fullName>
        <ecNumber evidence="3">6.2.1.3</ecNumber>
    </submittedName>
</protein>
<dbReference type="Proteomes" id="UP000238479">
    <property type="component" value="Chromosome 6"/>
</dbReference>
<dbReference type="AlphaFoldDB" id="A0A2P6PNE3"/>
<dbReference type="STRING" id="74649.A0A2P6PNE3"/>
<keyword evidence="4" id="KW-1185">Reference proteome</keyword>
<name>A0A2P6PNE3_ROSCH</name>
<feature type="domain" description="AMP-dependent synthetase/ligase" evidence="2">
    <location>
        <begin position="28"/>
        <end position="107"/>
    </location>
</feature>
<evidence type="ECO:0000259" key="2">
    <source>
        <dbReference type="Pfam" id="PF00501"/>
    </source>
</evidence>
<dbReference type="GO" id="GO:0016020">
    <property type="term" value="C:membrane"/>
    <property type="evidence" value="ECO:0007669"/>
    <property type="project" value="TreeGrafter"/>
</dbReference>
<dbReference type="PANTHER" id="PTHR43272:SF4">
    <property type="entry name" value="LONG CHAIN ACYL-COA SYNTHETASE 2"/>
    <property type="match status" value="1"/>
</dbReference>
<dbReference type="GO" id="GO:0005783">
    <property type="term" value="C:endoplasmic reticulum"/>
    <property type="evidence" value="ECO:0007669"/>
    <property type="project" value="TreeGrafter"/>
</dbReference>
<dbReference type="GO" id="GO:0004467">
    <property type="term" value="F:long-chain fatty acid-CoA ligase activity"/>
    <property type="evidence" value="ECO:0007669"/>
    <property type="project" value="UniProtKB-EC"/>
</dbReference>
<dbReference type="InterPro" id="IPR042099">
    <property type="entry name" value="ANL_N_sf"/>
</dbReference>
<dbReference type="Pfam" id="PF00501">
    <property type="entry name" value="AMP-binding"/>
    <property type="match status" value="1"/>
</dbReference>
<organism evidence="3 4">
    <name type="scientific">Rosa chinensis</name>
    <name type="common">China rose</name>
    <dbReference type="NCBI Taxonomy" id="74649"/>
    <lineage>
        <taxon>Eukaryota</taxon>
        <taxon>Viridiplantae</taxon>
        <taxon>Streptophyta</taxon>
        <taxon>Embryophyta</taxon>
        <taxon>Tracheophyta</taxon>
        <taxon>Spermatophyta</taxon>
        <taxon>Magnoliopsida</taxon>
        <taxon>eudicotyledons</taxon>
        <taxon>Gunneridae</taxon>
        <taxon>Pentapetalae</taxon>
        <taxon>rosids</taxon>
        <taxon>fabids</taxon>
        <taxon>Rosales</taxon>
        <taxon>Rosaceae</taxon>
        <taxon>Rosoideae</taxon>
        <taxon>Rosoideae incertae sedis</taxon>
        <taxon>Rosa</taxon>
    </lineage>
</organism>
<proteinExistence type="predicted"/>
<keyword evidence="3" id="KW-0436">Ligase</keyword>
<comment type="caution">
    <text evidence="3">The sequence shown here is derived from an EMBL/GenBank/DDBJ whole genome shotgun (WGS) entry which is preliminary data.</text>
</comment>
<evidence type="ECO:0000313" key="3">
    <source>
        <dbReference type="EMBL" id="PRQ23426.1"/>
    </source>
</evidence>
<dbReference type="GO" id="GO:0010025">
    <property type="term" value="P:wax biosynthetic process"/>
    <property type="evidence" value="ECO:0007669"/>
    <property type="project" value="TreeGrafter"/>
</dbReference>
<evidence type="ECO:0000256" key="1">
    <source>
        <dbReference type="ARBA" id="ARBA00004496"/>
    </source>
</evidence>